<organism evidence="7 8">
    <name type="scientific">Elysia marginata</name>
    <dbReference type="NCBI Taxonomy" id="1093978"/>
    <lineage>
        <taxon>Eukaryota</taxon>
        <taxon>Metazoa</taxon>
        <taxon>Spiralia</taxon>
        <taxon>Lophotrochozoa</taxon>
        <taxon>Mollusca</taxon>
        <taxon>Gastropoda</taxon>
        <taxon>Heterobranchia</taxon>
        <taxon>Euthyneura</taxon>
        <taxon>Panpulmonata</taxon>
        <taxon>Sacoglossa</taxon>
        <taxon>Placobranchoidea</taxon>
        <taxon>Plakobranchidae</taxon>
        <taxon>Elysia</taxon>
    </lineage>
</organism>
<keyword evidence="2" id="KW-0732">Signal</keyword>
<keyword evidence="4 6" id="KW-0325">Glycoprotein</keyword>
<dbReference type="InterPro" id="IPR001548">
    <property type="entry name" value="Peptidase_M2"/>
</dbReference>
<protein>
    <recommendedName>
        <fullName evidence="6">Angiotensin-converting enzyme</fullName>
        <ecNumber evidence="6">3.4.-.-</ecNumber>
    </recommendedName>
</protein>
<comment type="caution">
    <text evidence="7">The sequence shown here is derived from an EMBL/GenBank/DDBJ whole genome shotgun (WGS) entry which is preliminary data.</text>
</comment>
<accession>A0AAV4F3V4</accession>
<evidence type="ECO:0000256" key="3">
    <source>
        <dbReference type="ARBA" id="ARBA00023157"/>
    </source>
</evidence>
<evidence type="ECO:0000313" key="8">
    <source>
        <dbReference type="Proteomes" id="UP000762676"/>
    </source>
</evidence>
<dbReference type="EC" id="3.4.-.-" evidence="6"/>
<evidence type="ECO:0000256" key="5">
    <source>
        <dbReference type="PROSITE-ProRule" id="PRU01355"/>
    </source>
</evidence>
<evidence type="ECO:0000256" key="4">
    <source>
        <dbReference type="ARBA" id="ARBA00023180"/>
    </source>
</evidence>
<dbReference type="PRINTS" id="PR00791">
    <property type="entry name" value="PEPDIPTASEA"/>
</dbReference>
<evidence type="ECO:0000256" key="2">
    <source>
        <dbReference type="ARBA" id="ARBA00022729"/>
    </source>
</evidence>
<keyword evidence="6" id="KW-0862">Zinc</keyword>
<dbReference type="GO" id="GO:0008237">
    <property type="term" value="F:metallopeptidase activity"/>
    <property type="evidence" value="ECO:0007669"/>
    <property type="project" value="UniProtKB-KW"/>
</dbReference>
<keyword evidence="6" id="KW-0479">Metal-binding</keyword>
<dbReference type="PROSITE" id="PS52011">
    <property type="entry name" value="PEPTIDASE_M2"/>
    <property type="match status" value="1"/>
</dbReference>
<dbReference type="Pfam" id="PF01401">
    <property type="entry name" value="Peptidase_M2"/>
    <property type="match status" value="1"/>
</dbReference>
<keyword evidence="6" id="KW-0645">Protease</keyword>
<gene>
    <name evidence="7" type="ORF">ElyMa_003698100</name>
</gene>
<dbReference type="SUPFAM" id="SSF55486">
    <property type="entry name" value="Metalloproteases ('zincins'), catalytic domain"/>
    <property type="match status" value="1"/>
</dbReference>
<evidence type="ECO:0000313" key="7">
    <source>
        <dbReference type="EMBL" id="GFR67116.1"/>
    </source>
</evidence>
<dbReference type="AlphaFoldDB" id="A0AAV4F3V4"/>
<dbReference type="GO" id="GO:0008241">
    <property type="term" value="F:peptidyl-dipeptidase activity"/>
    <property type="evidence" value="ECO:0007669"/>
    <property type="project" value="InterPro"/>
</dbReference>
<dbReference type="EMBL" id="BMAT01007579">
    <property type="protein sequence ID" value="GFR67116.1"/>
    <property type="molecule type" value="Genomic_DNA"/>
</dbReference>
<keyword evidence="6" id="KW-0121">Carboxypeptidase</keyword>
<keyword evidence="6" id="KW-0378">Hydrolase</keyword>
<comment type="similarity">
    <text evidence="1 5 6">Belongs to the peptidase M2 family.</text>
</comment>
<dbReference type="Proteomes" id="UP000762676">
    <property type="component" value="Unassembled WGS sequence"/>
</dbReference>
<dbReference type="GO" id="GO:0046872">
    <property type="term" value="F:metal ion binding"/>
    <property type="evidence" value="ECO:0007669"/>
    <property type="project" value="UniProtKB-KW"/>
</dbReference>
<keyword evidence="6" id="KW-0482">Metalloprotease</keyword>
<keyword evidence="8" id="KW-1185">Reference proteome</keyword>
<keyword evidence="3" id="KW-1015">Disulfide bond</keyword>
<sequence>MTTSRDPELLKRAWLDWRNAIGPPIRPLYKDYVNTLNIAANENGFADYSEYWKQSLFPDTPGLDTLLERLWHQVRPLYTQLHAYVRHKLTLKYGPGVVGTDGTIPAHLLGKLLVQNDYFMSRLNSK</sequence>
<reference evidence="7 8" key="1">
    <citation type="journal article" date="2021" name="Elife">
        <title>Chloroplast acquisition without the gene transfer in kleptoplastic sea slugs, Plakobranchus ocellatus.</title>
        <authorList>
            <person name="Maeda T."/>
            <person name="Takahashi S."/>
            <person name="Yoshida T."/>
            <person name="Shimamura S."/>
            <person name="Takaki Y."/>
            <person name="Nagai Y."/>
            <person name="Toyoda A."/>
            <person name="Suzuki Y."/>
            <person name="Arimoto A."/>
            <person name="Ishii H."/>
            <person name="Satoh N."/>
            <person name="Nishiyama T."/>
            <person name="Hasebe M."/>
            <person name="Maruyama T."/>
            <person name="Minagawa J."/>
            <person name="Obokata J."/>
            <person name="Shigenobu S."/>
        </authorList>
    </citation>
    <scope>NUCLEOTIDE SEQUENCE [LARGE SCALE GENOMIC DNA]</scope>
</reference>
<dbReference type="GO" id="GO:0016020">
    <property type="term" value="C:membrane"/>
    <property type="evidence" value="ECO:0007669"/>
    <property type="project" value="InterPro"/>
</dbReference>
<dbReference type="GO" id="GO:0004180">
    <property type="term" value="F:carboxypeptidase activity"/>
    <property type="evidence" value="ECO:0007669"/>
    <property type="project" value="UniProtKB-KW"/>
</dbReference>
<comment type="cofactor">
    <cofactor evidence="6">
        <name>Zn(2+)</name>
        <dbReference type="ChEBI" id="CHEBI:29105"/>
    </cofactor>
    <text evidence="6">Binds 1 zinc ion per subunit.</text>
</comment>
<name>A0AAV4F3V4_9GAST</name>
<evidence type="ECO:0000256" key="1">
    <source>
        <dbReference type="ARBA" id="ARBA00008139"/>
    </source>
</evidence>
<dbReference type="PANTHER" id="PTHR10514">
    <property type="entry name" value="ANGIOTENSIN-CONVERTING ENZYME"/>
    <property type="match status" value="1"/>
</dbReference>
<dbReference type="GO" id="GO:0006508">
    <property type="term" value="P:proteolysis"/>
    <property type="evidence" value="ECO:0007669"/>
    <property type="project" value="UniProtKB-KW"/>
</dbReference>
<dbReference type="PANTHER" id="PTHR10514:SF27">
    <property type="entry name" value="ANGIOTENSIN-CONVERTING ENZYME"/>
    <property type="match status" value="1"/>
</dbReference>
<evidence type="ECO:0000256" key="6">
    <source>
        <dbReference type="RuleBase" id="RU361144"/>
    </source>
</evidence>
<proteinExistence type="inferred from homology"/>
<comment type="caution">
    <text evidence="5">Lacks conserved residue(s) required for the propagation of feature annotation.</text>
</comment>